<feature type="region of interest" description="Disordered" evidence="1">
    <location>
        <begin position="119"/>
        <end position="144"/>
    </location>
</feature>
<dbReference type="SUPFAM" id="SSF47473">
    <property type="entry name" value="EF-hand"/>
    <property type="match status" value="1"/>
</dbReference>
<sequence>MTEVALEDDQANEDPEYPLRDEWISEQAQKLFRICDSKGQGFIVKSDLSKIDGFINEMTLSQLEEFFESIDVSKLNIVTESQFIDNIKPLLSQMHKVTSSSSTTADTGCSAAAAAEVASSSDQNLQDTDEDLSNFVGYNSDINE</sequence>
<dbReference type="STRING" id="451379.A0A0N5AKQ5"/>
<evidence type="ECO:0000256" key="1">
    <source>
        <dbReference type="SAM" id="MobiDB-lite"/>
    </source>
</evidence>
<keyword evidence="2" id="KW-1185">Reference proteome</keyword>
<reference evidence="3" key="1">
    <citation type="submission" date="2017-02" db="UniProtKB">
        <authorList>
            <consortium name="WormBaseParasite"/>
        </authorList>
    </citation>
    <scope>IDENTIFICATION</scope>
</reference>
<dbReference type="Proteomes" id="UP000046393">
    <property type="component" value="Unplaced"/>
</dbReference>
<accession>A0A0N5AKQ5</accession>
<proteinExistence type="predicted"/>
<dbReference type="AlphaFoldDB" id="A0A0N5AKQ5"/>
<dbReference type="Gene3D" id="1.10.238.10">
    <property type="entry name" value="EF-hand"/>
    <property type="match status" value="1"/>
</dbReference>
<dbReference type="WBParaSite" id="SMUV_0000508501-mRNA-1">
    <property type="protein sequence ID" value="SMUV_0000508501-mRNA-1"/>
    <property type="gene ID" value="SMUV_0000508501"/>
</dbReference>
<dbReference type="InterPro" id="IPR011992">
    <property type="entry name" value="EF-hand-dom_pair"/>
</dbReference>
<protein>
    <submittedName>
        <fullName evidence="3">EF-hand domain-containing protein</fullName>
    </submittedName>
</protein>
<name>A0A0N5AKQ5_9BILA</name>
<evidence type="ECO:0000313" key="3">
    <source>
        <dbReference type="WBParaSite" id="SMUV_0000508501-mRNA-1"/>
    </source>
</evidence>
<evidence type="ECO:0000313" key="2">
    <source>
        <dbReference type="Proteomes" id="UP000046393"/>
    </source>
</evidence>
<organism evidence="2 3">
    <name type="scientific">Syphacia muris</name>
    <dbReference type="NCBI Taxonomy" id="451379"/>
    <lineage>
        <taxon>Eukaryota</taxon>
        <taxon>Metazoa</taxon>
        <taxon>Ecdysozoa</taxon>
        <taxon>Nematoda</taxon>
        <taxon>Chromadorea</taxon>
        <taxon>Rhabditida</taxon>
        <taxon>Spirurina</taxon>
        <taxon>Oxyuridomorpha</taxon>
        <taxon>Oxyuroidea</taxon>
        <taxon>Oxyuridae</taxon>
        <taxon>Syphacia</taxon>
    </lineage>
</organism>